<feature type="transmembrane region" description="Helical" evidence="6">
    <location>
        <begin position="161"/>
        <end position="182"/>
    </location>
</feature>
<evidence type="ECO:0000256" key="1">
    <source>
        <dbReference type="ARBA" id="ARBA00004141"/>
    </source>
</evidence>
<proteinExistence type="inferred from homology"/>
<dbReference type="InterPro" id="IPR002549">
    <property type="entry name" value="AI-2E-like"/>
</dbReference>
<name>A0A952AKC6_9BACT</name>
<protein>
    <submittedName>
        <fullName evidence="7">AI-2E family transporter</fullName>
    </submittedName>
</protein>
<keyword evidence="4 6" id="KW-1133">Transmembrane helix</keyword>
<dbReference type="PANTHER" id="PTHR21716:SF4">
    <property type="entry name" value="TRANSMEMBRANE PROTEIN 245"/>
    <property type="match status" value="1"/>
</dbReference>
<evidence type="ECO:0000313" key="7">
    <source>
        <dbReference type="EMBL" id="MBW7953650.1"/>
    </source>
</evidence>
<keyword evidence="3 6" id="KW-0812">Transmembrane</keyword>
<dbReference type="GO" id="GO:0016020">
    <property type="term" value="C:membrane"/>
    <property type="evidence" value="ECO:0007669"/>
    <property type="project" value="UniProtKB-SubCell"/>
</dbReference>
<comment type="similarity">
    <text evidence="2">Belongs to the autoinducer-2 exporter (AI-2E) (TC 2.A.86) family.</text>
</comment>
<feature type="transmembrane region" description="Helical" evidence="6">
    <location>
        <begin position="312"/>
        <end position="338"/>
    </location>
</feature>
<feature type="transmembrane region" description="Helical" evidence="6">
    <location>
        <begin position="214"/>
        <end position="235"/>
    </location>
</feature>
<evidence type="ECO:0000256" key="6">
    <source>
        <dbReference type="SAM" id="Phobius"/>
    </source>
</evidence>
<dbReference type="Proteomes" id="UP000781173">
    <property type="component" value="Unassembled WGS sequence"/>
</dbReference>
<feature type="transmembrane region" description="Helical" evidence="6">
    <location>
        <begin position="241"/>
        <end position="263"/>
    </location>
</feature>
<keyword evidence="5 6" id="KW-0472">Membrane</keyword>
<evidence type="ECO:0000256" key="4">
    <source>
        <dbReference type="ARBA" id="ARBA00022989"/>
    </source>
</evidence>
<evidence type="ECO:0000256" key="5">
    <source>
        <dbReference type="ARBA" id="ARBA00023136"/>
    </source>
</evidence>
<dbReference type="PANTHER" id="PTHR21716">
    <property type="entry name" value="TRANSMEMBRANE PROTEIN"/>
    <property type="match status" value="1"/>
</dbReference>
<gene>
    <name evidence="7" type="ORF">H3C67_02595</name>
</gene>
<dbReference type="EMBL" id="JACFOF010000005">
    <property type="protein sequence ID" value="MBW7953650.1"/>
    <property type="molecule type" value="Genomic_DNA"/>
</dbReference>
<sequence length="360" mass="39584">MMQNNKQARLFFFMLLLLAAVSAYLLLRPFMQLLILSFVIALIYRPVYLFIKKRLHAKESISAYITLLLIFLTAVLPILAIFTVVTTQFLSIANDIRSSGTITSESFSLEVIADQINSVAANFPQLEYQVTTQQLSSSLKELIEPVSGIALNNVVSLGGNALNAFTGIIIFSTVVITVLLNYNRLIQVIHQLSPLPNEVDKRYLDRLGSMGTSMVKGTFLVALAQGLATGIFLWIAGINYIALWVLISIILSVLPLGAGFLVLPLGIVQIISGQVWQGIFLIVTYLLITGNIDNVMRPLLVPKEASLHPALTVLGLFAGLKAFGFLGVILGPMLMIFISTTLEVYVEYYKEKSVTPKITQ</sequence>
<feature type="transmembrane region" description="Helical" evidence="6">
    <location>
        <begin position="63"/>
        <end position="85"/>
    </location>
</feature>
<feature type="transmembrane region" description="Helical" evidence="6">
    <location>
        <begin position="33"/>
        <end position="51"/>
    </location>
</feature>
<evidence type="ECO:0000313" key="8">
    <source>
        <dbReference type="Proteomes" id="UP000781173"/>
    </source>
</evidence>
<reference evidence="7" key="1">
    <citation type="journal article" date="2022" name="ISME J.">
        <title>A general approach to explore prokaryotic protein glycosylation reveals the unique surface layer modulation of an anammox bacterium.</title>
        <authorList>
            <person name="Pabst M."/>
            <person name="Grouzdev D.S."/>
            <person name="Lawson C.E."/>
            <person name="Kleikamp H.B.C."/>
            <person name="de Ram C."/>
            <person name="Louwen R."/>
            <person name="Lin Y.M."/>
            <person name="Lucker S."/>
            <person name="van Loosdrecht M.C.M."/>
            <person name="Laureni M."/>
        </authorList>
    </citation>
    <scope>NUCLEOTIDE SEQUENCE</scope>
    <source>
        <strain evidence="7">BROCD043</strain>
    </source>
</reference>
<organism evidence="7 8">
    <name type="scientific">Candidatus Dojkabacteria bacterium</name>
    <dbReference type="NCBI Taxonomy" id="2099670"/>
    <lineage>
        <taxon>Bacteria</taxon>
        <taxon>Candidatus Dojkabacteria</taxon>
    </lineage>
</organism>
<accession>A0A952AKC6</accession>
<dbReference type="AlphaFoldDB" id="A0A952AKC6"/>
<evidence type="ECO:0000256" key="2">
    <source>
        <dbReference type="ARBA" id="ARBA00009773"/>
    </source>
</evidence>
<feature type="transmembrane region" description="Helical" evidence="6">
    <location>
        <begin position="275"/>
        <end position="292"/>
    </location>
</feature>
<comment type="subcellular location">
    <subcellularLocation>
        <location evidence="1">Membrane</location>
        <topology evidence="1">Multi-pass membrane protein</topology>
    </subcellularLocation>
</comment>
<dbReference type="Pfam" id="PF01594">
    <property type="entry name" value="AI-2E_transport"/>
    <property type="match status" value="1"/>
</dbReference>
<evidence type="ECO:0000256" key="3">
    <source>
        <dbReference type="ARBA" id="ARBA00022692"/>
    </source>
</evidence>
<comment type="caution">
    <text evidence="7">The sequence shown here is derived from an EMBL/GenBank/DDBJ whole genome shotgun (WGS) entry which is preliminary data.</text>
</comment>